<reference evidence="6" key="1">
    <citation type="submission" date="2020-11" db="EMBL/GenBank/DDBJ databases">
        <authorList>
            <person name="Tran Van P."/>
        </authorList>
    </citation>
    <scope>NUCLEOTIDE SEQUENCE</scope>
</reference>
<evidence type="ECO:0000256" key="2">
    <source>
        <dbReference type="ARBA" id="ARBA00022448"/>
    </source>
</evidence>
<dbReference type="PRINTS" id="PR00811">
    <property type="entry name" value="BCTERIALGSPD"/>
</dbReference>
<dbReference type="SMART" id="SM00965">
    <property type="entry name" value="STN"/>
    <property type="match status" value="1"/>
</dbReference>
<dbReference type="PANTHER" id="PTHR30604:SF1">
    <property type="entry name" value="DNA UTILIZATION PROTEIN HOFQ"/>
    <property type="match status" value="1"/>
</dbReference>
<keyword evidence="2" id="KW-0813">Transport</keyword>
<comment type="subcellular location">
    <subcellularLocation>
        <location evidence="1">Membrane</location>
    </subcellularLocation>
</comment>
<dbReference type="InterPro" id="IPR021731">
    <property type="entry name" value="AMIN_dom"/>
</dbReference>
<dbReference type="PANTHER" id="PTHR30604">
    <property type="entry name" value="PROTEIN TRANSPORT PROTEIN HOFQ"/>
    <property type="match status" value="1"/>
</dbReference>
<dbReference type="InterPro" id="IPR005644">
    <property type="entry name" value="NolW-like"/>
</dbReference>
<evidence type="ECO:0000256" key="4">
    <source>
        <dbReference type="ARBA" id="ARBA00023136"/>
    </source>
</evidence>
<dbReference type="Pfam" id="PF00263">
    <property type="entry name" value="Secretin"/>
    <property type="match status" value="1"/>
</dbReference>
<dbReference type="InterPro" id="IPR001775">
    <property type="entry name" value="GspD/PilQ"/>
</dbReference>
<dbReference type="Gene3D" id="3.30.1370.120">
    <property type="match status" value="1"/>
</dbReference>
<dbReference type="Gene3D" id="2.60.40.3500">
    <property type="match status" value="1"/>
</dbReference>
<name>A0A7R8ZXG3_9CRUS</name>
<dbReference type="InterPro" id="IPR004845">
    <property type="entry name" value="T2SS_GspD_CS"/>
</dbReference>
<dbReference type="GO" id="GO:0019867">
    <property type="term" value="C:outer membrane"/>
    <property type="evidence" value="ECO:0007669"/>
    <property type="project" value="InterPro"/>
</dbReference>
<accession>A0A7R8ZXG3</accession>
<evidence type="ECO:0000256" key="5">
    <source>
        <dbReference type="ARBA" id="ARBA00023237"/>
    </source>
</evidence>
<dbReference type="InterPro" id="IPR051808">
    <property type="entry name" value="Type_IV_pilus_biogenesis"/>
</dbReference>
<evidence type="ECO:0000256" key="3">
    <source>
        <dbReference type="ARBA" id="ARBA00022729"/>
    </source>
</evidence>
<dbReference type="EMBL" id="OB672384">
    <property type="protein sequence ID" value="CAD7235368.1"/>
    <property type="molecule type" value="Genomic_DNA"/>
</dbReference>
<dbReference type="AlphaFoldDB" id="A0A7R8ZXG3"/>
<dbReference type="InterPro" id="IPR038591">
    <property type="entry name" value="NolW-like_sf"/>
</dbReference>
<dbReference type="Pfam" id="PF03958">
    <property type="entry name" value="Secretin_N"/>
    <property type="match status" value="1"/>
</dbReference>
<dbReference type="Pfam" id="PF11741">
    <property type="entry name" value="AMIN"/>
    <property type="match status" value="2"/>
</dbReference>
<dbReference type="Gene3D" id="2.60.40.3470">
    <property type="match status" value="1"/>
</dbReference>
<proteinExistence type="predicted"/>
<dbReference type="InterPro" id="IPR004846">
    <property type="entry name" value="T2SS/T3SS_dom"/>
</dbReference>
<dbReference type="OrthoDB" id="8300551at2759"/>
<dbReference type="InterPro" id="IPR031322">
    <property type="entry name" value="Shikimate/glucono_kinase"/>
</dbReference>
<evidence type="ECO:0000256" key="1">
    <source>
        <dbReference type="ARBA" id="ARBA00004370"/>
    </source>
</evidence>
<dbReference type="SUPFAM" id="SSF52540">
    <property type="entry name" value="P-loop containing nucleoside triphosphate hydrolases"/>
    <property type="match status" value="1"/>
</dbReference>
<dbReference type="Pfam" id="PF07660">
    <property type="entry name" value="STN"/>
    <property type="match status" value="1"/>
</dbReference>
<dbReference type="Gene3D" id="3.30.1370.130">
    <property type="match status" value="1"/>
</dbReference>
<sequence>MDTDNSNNMQKELRILPALATLLLAILAFPAQAIVSLDSISHTKLPGDHLRVELRFSDTAPQPVSFSIANPARIALDFPHTRNGLSERTYSVNVGATRSIISAQANDRTRLVVNLTNMVHYEMRPEGYSLFLDIAPSMTAPTHNGASPTSAIPITEKETPALPPIAATEPIPEPVTTIATPTPVAATTISAPVTQASSTGPSVNNIDFRRGKDGSGRILIHLSDPNSPIDIKQQGSTIIADLIGISVPAHLQRRLDVTDFATPVLSIDTRQSGRNSQVIIKAEGDVSQLAYQSERVYTIEVKPYEPDQRRERQKREITYSGEKLSLNFQDIEVRSVLQLIADFTGLNVVVSDSVSGNLTLRLKNVPWDQALDIIMRTKGLAKRQEGNVLLIAPADEIAQRERAALESSKEKLELSPLRTEIISLNYADAQEMADLLRSQATSQGDSGNSILSSRGSVTIDRRTNNLLVHETTDKIDEIRALIQSLDIPVRQVMIESRIVTASDNFTREIGANLGISDTNSAGLTTGFTSNFDLPSKSGILTLSRLSGMQLDLELSAAQAEDRAEIVASPRIITSNKTKARIEQGVEIPYEEATSSGATSVAFKKAVMSLEVTPHITKDERINMELLVTRDTRGEEVAGVPTIDTRKVQTQVLVDNGETIVLGGIFEKTTTEGTTKVPLLGDIPVLGQLFRVDKQTNKKTELLIFVTPKIINENLNLHELTQRDRIVLATGGGAILREENRKALSERGFVVYLKVSVRVQLMRTSKDKNRPLLQTPNPAKTLTDMAKLRAPLYEETARFAINTDHIRTKALKARIIKAFQRACSPRKQQRSNS</sequence>
<dbReference type="GO" id="GO:0009306">
    <property type="term" value="P:protein secretion"/>
    <property type="evidence" value="ECO:0007669"/>
    <property type="project" value="InterPro"/>
</dbReference>
<organism evidence="6">
    <name type="scientific">Cyprideis torosa</name>
    <dbReference type="NCBI Taxonomy" id="163714"/>
    <lineage>
        <taxon>Eukaryota</taxon>
        <taxon>Metazoa</taxon>
        <taxon>Ecdysozoa</taxon>
        <taxon>Arthropoda</taxon>
        <taxon>Crustacea</taxon>
        <taxon>Oligostraca</taxon>
        <taxon>Ostracoda</taxon>
        <taxon>Podocopa</taxon>
        <taxon>Podocopida</taxon>
        <taxon>Cytherocopina</taxon>
        <taxon>Cytheroidea</taxon>
        <taxon>Cytherideidae</taxon>
        <taxon>Cyprideis</taxon>
    </lineage>
</organism>
<evidence type="ECO:0000313" key="6">
    <source>
        <dbReference type="EMBL" id="CAD7235368.1"/>
    </source>
</evidence>
<gene>
    <name evidence="6" type="ORF">CTOB1V02_LOCUS13183</name>
</gene>
<keyword evidence="5" id="KW-0998">Cell outer membrane</keyword>
<dbReference type="InterPro" id="IPR027417">
    <property type="entry name" value="P-loop_NTPase"/>
</dbReference>
<dbReference type="Pfam" id="PF01202">
    <property type="entry name" value="SKI"/>
    <property type="match status" value="1"/>
</dbReference>
<dbReference type="InterPro" id="IPR011662">
    <property type="entry name" value="Secretin/TonB_short_N"/>
</dbReference>
<keyword evidence="3" id="KW-0732">Signal</keyword>
<keyword evidence="4" id="KW-0472">Membrane</keyword>
<protein>
    <submittedName>
        <fullName evidence="6">Uncharacterized protein</fullName>
    </submittedName>
</protein>
<dbReference type="PROSITE" id="PS00875">
    <property type="entry name" value="T2SP_D"/>
    <property type="match status" value="1"/>
</dbReference>
<dbReference type="Gene3D" id="3.40.50.300">
    <property type="entry name" value="P-loop containing nucleotide triphosphate hydrolases"/>
    <property type="match status" value="1"/>
</dbReference>